<proteinExistence type="predicted"/>
<organism evidence="1 2">
    <name type="scientific">Cinara cedri</name>
    <dbReference type="NCBI Taxonomy" id="506608"/>
    <lineage>
        <taxon>Eukaryota</taxon>
        <taxon>Metazoa</taxon>
        <taxon>Ecdysozoa</taxon>
        <taxon>Arthropoda</taxon>
        <taxon>Hexapoda</taxon>
        <taxon>Insecta</taxon>
        <taxon>Pterygota</taxon>
        <taxon>Neoptera</taxon>
        <taxon>Paraneoptera</taxon>
        <taxon>Hemiptera</taxon>
        <taxon>Sternorrhyncha</taxon>
        <taxon>Aphidomorpha</taxon>
        <taxon>Aphidoidea</taxon>
        <taxon>Aphididae</taxon>
        <taxon>Lachninae</taxon>
        <taxon>Cinara</taxon>
    </lineage>
</organism>
<name>A0A5E4N002_9HEMI</name>
<accession>A0A5E4N002</accession>
<dbReference type="Proteomes" id="UP000325440">
    <property type="component" value="Unassembled WGS sequence"/>
</dbReference>
<dbReference type="OrthoDB" id="6584871at2759"/>
<reference evidence="1 2" key="1">
    <citation type="submission" date="2019-08" db="EMBL/GenBank/DDBJ databases">
        <authorList>
            <person name="Alioto T."/>
            <person name="Alioto T."/>
            <person name="Gomez Garrido J."/>
        </authorList>
    </citation>
    <scope>NUCLEOTIDE SEQUENCE [LARGE SCALE GENOMIC DNA]</scope>
</reference>
<gene>
    <name evidence="1" type="ORF">CINCED_3A009417</name>
</gene>
<dbReference type="AlphaFoldDB" id="A0A5E4N002"/>
<evidence type="ECO:0000313" key="1">
    <source>
        <dbReference type="EMBL" id="VVC37978.1"/>
    </source>
</evidence>
<sequence length="324" mass="37008">MSSEDGDDSTLFGKWVSLTYVGDQFNIDCDRVSCEYLSVDYMATVHGDAIVIVPSLFRCVSQMVAHTILSSRDRSSCGGHVEIVIRRSSIRCNCPYLFAYVDGLHYEVMGVSKAFTFHHRDEICDCSNANSITVVHNNDFINEPSTVASLNHLDTTTVRTSTIIPSFMDMQFITAKSQCSVCGIPSNHRLVLEHLKKNINHLSENELITNREYIKQTECLANCNVLLEYQMMKTKMLNREKIKYQRFINDLILNLLKNRKTTLKADKNTIFIKMDETHESGYSAKEKFMDSIINSQKQVITNLTAKHKEVLIMMKTKELFSKVL</sequence>
<protein>
    <submittedName>
        <fullName evidence="1">Uncharacterized protein</fullName>
    </submittedName>
</protein>
<evidence type="ECO:0000313" key="2">
    <source>
        <dbReference type="Proteomes" id="UP000325440"/>
    </source>
</evidence>
<keyword evidence="2" id="KW-1185">Reference proteome</keyword>
<dbReference type="EMBL" id="CABPRJ010001460">
    <property type="protein sequence ID" value="VVC37978.1"/>
    <property type="molecule type" value="Genomic_DNA"/>
</dbReference>